<accession>A0A9N9SX29</accession>
<evidence type="ECO:0000256" key="1">
    <source>
        <dbReference type="ARBA" id="ARBA00004123"/>
    </source>
</evidence>
<dbReference type="SUPFAM" id="SSF46689">
    <property type="entry name" value="Homeodomain-like"/>
    <property type="match status" value="1"/>
</dbReference>
<dbReference type="Gene3D" id="1.10.10.60">
    <property type="entry name" value="Homeodomain-like"/>
    <property type="match status" value="1"/>
</dbReference>
<dbReference type="InterPro" id="IPR009057">
    <property type="entry name" value="Homeodomain-like_sf"/>
</dbReference>
<comment type="subcellular location">
    <subcellularLocation>
        <location evidence="1">Nucleus</location>
    </subcellularLocation>
</comment>
<dbReference type="AlphaFoldDB" id="A0A9N9SX29"/>
<dbReference type="GO" id="GO:0005634">
    <property type="term" value="C:nucleus"/>
    <property type="evidence" value="ECO:0007669"/>
    <property type="project" value="UniProtKB-SubCell"/>
</dbReference>
<dbReference type="OrthoDB" id="6766699at2759"/>
<evidence type="ECO:0000313" key="2">
    <source>
        <dbReference type="EMBL" id="CAG9830976.1"/>
    </source>
</evidence>
<keyword evidence="3" id="KW-1185">Reference proteome</keyword>
<organism evidence="2 3">
    <name type="scientific">Diabrotica balteata</name>
    <name type="common">Banded cucumber beetle</name>
    <dbReference type="NCBI Taxonomy" id="107213"/>
    <lineage>
        <taxon>Eukaryota</taxon>
        <taxon>Metazoa</taxon>
        <taxon>Ecdysozoa</taxon>
        <taxon>Arthropoda</taxon>
        <taxon>Hexapoda</taxon>
        <taxon>Insecta</taxon>
        <taxon>Pterygota</taxon>
        <taxon>Neoptera</taxon>
        <taxon>Endopterygota</taxon>
        <taxon>Coleoptera</taxon>
        <taxon>Polyphaga</taxon>
        <taxon>Cucujiformia</taxon>
        <taxon>Chrysomeloidea</taxon>
        <taxon>Chrysomelidae</taxon>
        <taxon>Galerucinae</taxon>
        <taxon>Diabroticina</taxon>
        <taxon>Diabroticites</taxon>
        <taxon>Diabrotica</taxon>
    </lineage>
</organism>
<name>A0A9N9SX29_DIABA</name>
<reference evidence="2" key="1">
    <citation type="submission" date="2022-01" db="EMBL/GenBank/DDBJ databases">
        <authorList>
            <person name="King R."/>
        </authorList>
    </citation>
    <scope>NUCLEOTIDE SEQUENCE</scope>
</reference>
<dbReference type="Proteomes" id="UP001153709">
    <property type="component" value="Chromosome 3"/>
</dbReference>
<evidence type="ECO:0008006" key="4">
    <source>
        <dbReference type="Google" id="ProtNLM"/>
    </source>
</evidence>
<proteinExistence type="predicted"/>
<gene>
    <name evidence="2" type="ORF">DIABBA_LOCUS4617</name>
</gene>
<evidence type="ECO:0000313" key="3">
    <source>
        <dbReference type="Proteomes" id="UP001153709"/>
    </source>
</evidence>
<sequence>MSSKSKQKPKKWDSKSMHAAITAVKNKEMAYLQALKTLKVSKSTLEDYVKNKIKSPEELIQTKWDVHQSFSKKLKRIWWTIA</sequence>
<protein>
    <recommendedName>
        <fullName evidence="4">HTH psq-type domain-containing protein</fullName>
    </recommendedName>
</protein>
<dbReference type="EMBL" id="OU898278">
    <property type="protein sequence ID" value="CAG9830976.1"/>
    <property type="molecule type" value="Genomic_DNA"/>
</dbReference>